<evidence type="ECO:0000256" key="10">
    <source>
        <dbReference type="ARBA" id="ARBA00023160"/>
    </source>
</evidence>
<evidence type="ECO:0000256" key="8">
    <source>
        <dbReference type="ARBA" id="ARBA00023098"/>
    </source>
</evidence>
<evidence type="ECO:0000256" key="2">
    <source>
        <dbReference type="ARBA" id="ARBA00010371"/>
    </source>
</evidence>
<dbReference type="InterPro" id="IPR036291">
    <property type="entry name" value="NAD(P)-bd_dom_sf"/>
</dbReference>
<keyword evidence="9" id="KW-0496">Mitochondrion</keyword>
<evidence type="ECO:0000256" key="1">
    <source>
        <dbReference type="ARBA" id="ARBA00004173"/>
    </source>
</evidence>
<comment type="subcellular location">
    <subcellularLocation>
        <location evidence="1">Mitochondrion</location>
    </subcellularLocation>
</comment>
<feature type="domain" description="Enoyl reductase (ER)" evidence="14">
    <location>
        <begin position="44"/>
        <end position="342"/>
    </location>
</feature>
<dbReference type="PANTHER" id="PTHR43981">
    <property type="entry name" value="ENOYL-[ACYL-CARRIER-PROTEIN] REDUCTASE, MITOCHONDRIAL"/>
    <property type="match status" value="1"/>
</dbReference>
<proteinExistence type="inferred from homology"/>
<dbReference type="InterPro" id="IPR051034">
    <property type="entry name" value="Mito_Enoyl-ACP_Reductase"/>
</dbReference>
<evidence type="ECO:0000313" key="16">
    <source>
        <dbReference type="Proteomes" id="UP000472260"/>
    </source>
</evidence>
<dbReference type="CDD" id="cd08290">
    <property type="entry name" value="ETR"/>
    <property type="match status" value="1"/>
</dbReference>
<keyword evidence="7" id="KW-0560">Oxidoreductase</keyword>
<comment type="similarity">
    <text evidence="2">Belongs to the zinc-containing alcohol dehydrogenase family. Quinone oxidoreductase subfamily.</text>
</comment>
<keyword evidence="10" id="KW-0275">Fatty acid biosynthesis</keyword>
<evidence type="ECO:0000256" key="11">
    <source>
        <dbReference type="ARBA" id="ARBA00038963"/>
    </source>
</evidence>
<evidence type="ECO:0000259" key="14">
    <source>
        <dbReference type="SMART" id="SM00829"/>
    </source>
</evidence>
<evidence type="ECO:0000256" key="4">
    <source>
        <dbReference type="ARBA" id="ARBA00022832"/>
    </source>
</evidence>
<reference evidence="15" key="1">
    <citation type="submission" date="2025-08" db="UniProtKB">
        <authorList>
            <consortium name="Ensembl"/>
        </authorList>
    </citation>
    <scope>IDENTIFICATION</scope>
</reference>
<evidence type="ECO:0000256" key="7">
    <source>
        <dbReference type="ARBA" id="ARBA00023002"/>
    </source>
</evidence>
<sequence length="344" mass="37564">MLIRSLLHRAIHAGTILLRNHQKCSTVWRETRHCSALVYREHSDNIDTVRMEQLLLPPVGDRSVRVHMLAAPVNPADMNMIQGSYPILCPLPAVGGNEGVGEVIEVGSDVTSLRLGDWAVPIDAGFGTWRTGAVCEEDEIISVPKDVSLLGAATIFVNPCTAYRMLHDFQTLTPGCTVIQNASNSAVGQAVIQIAAALGLKTINIIRDRPNRAELIDELQSLGADYVVTEEEVMSTGLHRVFETFFLGGTMVTYGGMSKRPLQIPAVISHLDVLSRHSCMLCLLCLTSLSADKAQLKAMLNAVCDLMRGGQLSAPHCIQTPFHQYTHALQATVQSHCRKHVLIM</sequence>
<gene>
    <name evidence="15" type="primary">LOC107653147</name>
</gene>
<keyword evidence="16" id="KW-1185">Reference proteome</keyword>
<evidence type="ECO:0000256" key="3">
    <source>
        <dbReference type="ARBA" id="ARBA00022516"/>
    </source>
</evidence>
<dbReference type="GO" id="GO:0005739">
    <property type="term" value="C:mitochondrion"/>
    <property type="evidence" value="ECO:0007669"/>
    <property type="project" value="UniProtKB-SubCell"/>
</dbReference>
<evidence type="ECO:0000256" key="13">
    <source>
        <dbReference type="ARBA" id="ARBA00042123"/>
    </source>
</evidence>
<dbReference type="Gene3D" id="3.90.180.10">
    <property type="entry name" value="Medium-chain alcohol dehydrogenases, catalytic domain"/>
    <property type="match status" value="1"/>
</dbReference>
<name>A0A671KBV3_9TELE</name>
<organism evidence="15 16">
    <name type="scientific">Sinocyclocheilus anshuiensis</name>
    <dbReference type="NCBI Taxonomy" id="1608454"/>
    <lineage>
        <taxon>Eukaryota</taxon>
        <taxon>Metazoa</taxon>
        <taxon>Chordata</taxon>
        <taxon>Craniata</taxon>
        <taxon>Vertebrata</taxon>
        <taxon>Euteleostomi</taxon>
        <taxon>Actinopterygii</taxon>
        <taxon>Neopterygii</taxon>
        <taxon>Teleostei</taxon>
        <taxon>Ostariophysi</taxon>
        <taxon>Cypriniformes</taxon>
        <taxon>Cyprinidae</taxon>
        <taxon>Cyprininae</taxon>
        <taxon>Sinocyclocheilus</taxon>
    </lineage>
</organism>
<evidence type="ECO:0000313" key="15">
    <source>
        <dbReference type="Ensembl" id="ENSSANP00000002809.1"/>
    </source>
</evidence>
<dbReference type="SMART" id="SM00829">
    <property type="entry name" value="PKS_ER"/>
    <property type="match status" value="1"/>
</dbReference>
<dbReference type="PANTHER" id="PTHR43981:SF4">
    <property type="entry name" value="ENOYL-[ACYL-CARRIER-PROTEIN] REDUCTASE, MITOCHONDRIAL-LIKE"/>
    <property type="match status" value="1"/>
</dbReference>
<dbReference type="FunFam" id="3.90.180.10:FF:000010">
    <property type="entry name" value="Enoyl-[acyl-carrier-protein] reductase, mitochondrial"/>
    <property type="match status" value="1"/>
</dbReference>
<evidence type="ECO:0000256" key="6">
    <source>
        <dbReference type="ARBA" id="ARBA00022946"/>
    </source>
</evidence>
<accession>A0A671KBV3</accession>
<dbReference type="InterPro" id="IPR011032">
    <property type="entry name" value="GroES-like_sf"/>
</dbReference>
<dbReference type="Gene3D" id="3.40.50.720">
    <property type="entry name" value="NAD(P)-binding Rossmann-like Domain"/>
    <property type="match status" value="1"/>
</dbReference>
<evidence type="ECO:0000256" key="12">
    <source>
        <dbReference type="ARBA" id="ARBA00041058"/>
    </source>
</evidence>
<keyword evidence="3" id="KW-0444">Lipid biosynthesis</keyword>
<dbReference type="InterPro" id="IPR020843">
    <property type="entry name" value="ER"/>
</dbReference>
<dbReference type="SUPFAM" id="SSF50129">
    <property type="entry name" value="GroES-like"/>
    <property type="match status" value="1"/>
</dbReference>
<keyword evidence="8" id="KW-0443">Lipid metabolism</keyword>
<dbReference type="Ensembl" id="ENSSANT00000003021.1">
    <property type="protein sequence ID" value="ENSSANP00000002809.1"/>
    <property type="gene ID" value="ENSSANG00000001546.1"/>
</dbReference>
<reference evidence="15" key="2">
    <citation type="submission" date="2025-09" db="UniProtKB">
        <authorList>
            <consortium name="Ensembl"/>
        </authorList>
    </citation>
    <scope>IDENTIFICATION</scope>
</reference>
<dbReference type="Pfam" id="PF08240">
    <property type="entry name" value="ADH_N"/>
    <property type="match status" value="1"/>
</dbReference>
<dbReference type="Proteomes" id="UP000472260">
    <property type="component" value="Unassembled WGS sequence"/>
</dbReference>
<protein>
    <recommendedName>
        <fullName evidence="12">Enoyl-[acyl-carrier-protein] reductase, mitochondrial</fullName>
        <ecNumber evidence="11">1.3.1.104</ecNumber>
    </recommendedName>
    <alternativeName>
        <fullName evidence="13">2-enoyl thioester reductase</fullName>
    </alternativeName>
</protein>
<keyword evidence="5" id="KW-0521">NADP</keyword>
<keyword evidence="4" id="KW-0276">Fatty acid metabolism</keyword>
<evidence type="ECO:0000256" key="5">
    <source>
        <dbReference type="ARBA" id="ARBA00022857"/>
    </source>
</evidence>
<dbReference type="AlphaFoldDB" id="A0A671KBV3"/>
<dbReference type="GO" id="GO:0006633">
    <property type="term" value="P:fatty acid biosynthetic process"/>
    <property type="evidence" value="ECO:0007669"/>
    <property type="project" value="UniProtKB-KW"/>
</dbReference>
<dbReference type="SUPFAM" id="SSF51735">
    <property type="entry name" value="NAD(P)-binding Rossmann-fold domains"/>
    <property type="match status" value="1"/>
</dbReference>
<dbReference type="EC" id="1.3.1.104" evidence="11"/>
<dbReference type="InterPro" id="IPR013154">
    <property type="entry name" value="ADH-like_N"/>
</dbReference>
<keyword evidence="6" id="KW-0809">Transit peptide</keyword>
<dbReference type="GO" id="GO:0141148">
    <property type="term" value="F:enoyl-[acyl-carrier-protein] reductase (NADPH) activity"/>
    <property type="evidence" value="ECO:0007669"/>
    <property type="project" value="UniProtKB-EC"/>
</dbReference>
<evidence type="ECO:0000256" key="9">
    <source>
        <dbReference type="ARBA" id="ARBA00023128"/>
    </source>
</evidence>